<dbReference type="SUPFAM" id="SSF52499">
    <property type="entry name" value="Isochorismatase-like hydrolases"/>
    <property type="match status" value="1"/>
</dbReference>
<reference evidence="3 4" key="1">
    <citation type="submission" date="2019-12" db="EMBL/GenBank/DDBJ databases">
        <title>Genomic-based taxomic classification of the family Erythrobacteraceae.</title>
        <authorList>
            <person name="Xu L."/>
        </authorList>
    </citation>
    <scope>NUCLEOTIDE SEQUENCE [LARGE SCALE GENOMIC DNA]</scope>
    <source>
        <strain evidence="3 4">LMG 29518</strain>
    </source>
</reference>
<dbReference type="PANTHER" id="PTHR43540">
    <property type="entry name" value="PEROXYUREIDOACRYLATE/UREIDOACRYLATE AMIDOHYDROLASE-RELATED"/>
    <property type="match status" value="1"/>
</dbReference>
<dbReference type="CDD" id="cd00431">
    <property type="entry name" value="cysteine_hydrolases"/>
    <property type="match status" value="1"/>
</dbReference>
<evidence type="ECO:0000256" key="1">
    <source>
        <dbReference type="ARBA" id="ARBA00022801"/>
    </source>
</evidence>
<dbReference type="PANTHER" id="PTHR43540:SF6">
    <property type="entry name" value="ISOCHORISMATASE-LIKE DOMAIN-CONTAINING PROTEIN"/>
    <property type="match status" value="1"/>
</dbReference>
<protein>
    <submittedName>
        <fullName evidence="3">Isochorismatase family protein</fullName>
    </submittedName>
</protein>
<dbReference type="Pfam" id="PF00857">
    <property type="entry name" value="Isochorismatase"/>
    <property type="match status" value="1"/>
</dbReference>
<dbReference type="Gene3D" id="3.40.50.850">
    <property type="entry name" value="Isochorismatase-like"/>
    <property type="match status" value="1"/>
</dbReference>
<dbReference type="InterPro" id="IPR050272">
    <property type="entry name" value="Isochorismatase-like_hydrls"/>
</dbReference>
<proteinExistence type="predicted"/>
<evidence type="ECO:0000313" key="3">
    <source>
        <dbReference type="EMBL" id="MXO65022.1"/>
    </source>
</evidence>
<evidence type="ECO:0000259" key="2">
    <source>
        <dbReference type="Pfam" id="PF00857"/>
    </source>
</evidence>
<comment type="caution">
    <text evidence="3">The sequence shown here is derived from an EMBL/GenBank/DDBJ whole genome shotgun (WGS) entry which is preliminary data.</text>
</comment>
<dbReference type="AlphaFoldDB" id="A0A6I4T449"/>
<dbReference type="InterPro" id="IPR000868">
    <property type="entry name" value="Isochorismatase-like_dom"/>
</dbReference>
<accession>A0A6I4T449</accession>
<keyword evidence="1" id="KW-0378">Hydrolase</keyword>
<name>A0A6I4T449_9SPHN</name>
<dbReference type="OrthoDB" id="9807387at2"/>
<dbReference type="GO" id="GO:0016787">
    <property type="term" value="F:hydrolase activity"/>
    <property type="evidence" value="ECO:0007669"/>
    <property type="project" value="UniProtKB-KW"/>
</dbReference>
<sequence>MHVTSIPDWAIARGRAMNHFEEIRPARSALVVIDMQRVFMDADQPFGNVHAMDIITPVNTLADAMRAAGGRVIWTRETVSDDPKLAMPEWQYDLSDPVIAAAVNTMRAGTAAHAIHPAMNVAATDITLDKYRYSAFACPAAALETTLSEGDFDMVIIAGTLTNVCCDSTARDANMRGYKVIAASDAMATLSDEEHNAALLNLRLNFADVKSVSEIIALLGRKLINSTIEV</sequence>
<dbReference type="InterPro" id="IPR036380">
    <property type="entry name" value="Isochorismatase-like_sf"/>
</dbReference>
<dbReference type="Proteomes" id="UP000438476">
    <property type="component" value="Unassembled WGS sequence"/>
</dbReference>
<dbReference type="RefSeq" id="WP_160735466.1">
    <property type="nucleotide sequence ID" value="NZ_WTYT01000002.1"/>
</dbReference>
<gene>
    <name evidence="3" type="ORF">GRI91_04575</name>
</gene>
<evidence type="ECO:0000313" key="4">
    <source>
        <dbReference type="Proteomes" id="UP000438476"/>
    </source>
</evidence>
<feature type="domain" description="Isochorismatase-like" evidence="2">
    <location>
        <begin position="28"/>
        <end position="212"/>
    </location>
</feature>
<dbReference type="EMBL" id="WTYT01000002">
    <property type="protein sequence ID" value="MXO65022.1"/>
    <property type="molecule type" value="Genomic_DNA"/>
</dbReference>
<organism evidence="3 4">
    <name type="scientific">Altericroceibacterium endophyticum</name>
    <dbReference type="NCBI Taxonomy" id="1808508"/>
    <lineage>
        <taxon>Bacteria</taxon>
        <taxon>Pseudomonadati</taxon>
        <taxon>Pseudomonadota</taxon>
        <taxon>Alphaproteobacteria</taxon>
        <taxon>Sphingomonadales</taxon>
        <taxon>Erythrobacteraceae</taxon>
        <taxon>Altericroceibacterium</taxon>
    </lineage>
</organism>
<keyword evidence="4" id="KW-1185">Reference proteome</keyword>